<dbReference type="PANTHER" id="PTHR47505">
    <property type="entry name" value="DNA UTILIZATION PROTEIN YHGH"/>
    <property type="match status" value="1"/>
</dbReference>
<feature type="compositionally biased region" description="Basic and acidic residues" evidence="2">
    <location>
        <begin position="214"/>
        <end position="226"/>
    </location>
</feature>
<feature type="region of interest" description="Disordered" evidence="2">
    <location>
        <begin position="206"/>
        <end position="226"/>
    </location>
</feature>
<gene>
    <name evidence="4" type="ORF">UFOPK1493_00930</name>
</gene>
<organism evidence="4">
    <name type="scientific">freshwater metagenome</name>
    <dbReference type="NCBI Taxonomy" id="449393"/>
    <lineage>
        <taxon>unclassified sequences</taxon>
        <taxon>metagenomes</taxon>
        <taxon>ecological metagenomes</taxon>
    </lineage>
</organism>
<dbReference type="EMBL" id="CAEZSR010000023">
    <property type="protein sequence ID" value="CAB4549357.1"/>
    <property type="molecule type" value="Genomic_DNA"/>
</dbReference>
<dbReference type="InterPro" id="IPR051910">
    <property type="entry name" value="ComF/GntX_DNA_util-trans"/>
</dbReference>
<evidence type="ECO:0000256" key="2">
    <source>
        <dbReference type="SAM" id="MobiDB-lite"/>
    </source>
</evidence>
<comment type="similarity">
    <text evidence="1">Belongs to the ComF/GntX family.</text>
</comment>
<evidence type="ECO:0000256" key="1">
    <source>
        <dbReference type="ARBA" id="ARBA00008007"/>
    </source>
</evidence>
<dbReference type="InterPro" id="IPR029057">
    <property type="entry name" value="PRTase-like"/>
</dbReference>
<reference evidence="4" key="1">
    <citation type="submission" date="2020-05" db="EMBL/GenBank/DDBJ databases">
        <authorList>
            <person name="Chiriac C."/>
            <person name="Salcher M."/>
            <person name="Ghai R."/>
            <person name="Kavagutti S V."/>
        </authorList>
    </citation>
    <scope>NUCLEOTIDE SEQUENCE</scope>
</reference>
<dbReference type="PANTHER" id="PTHR47505:SF1">
    <property type="entry name" value="DNA UTILIZATION PROTEIN YHGH"/>
    <property type="match status" value="1"/>
</dbReference>
<dbReference type="Gene3D" id="3.40.50.2020">
    <property type="match status" value="1"/>
</dbReference>
<dbReference type="InterPro" id="IPR000836">
    <property type="entry name" value="PRTase_dom"/>
</dbReference>
<proteinExistence type="inferred from homology"/>
<accession>A0A6J6CDM9</accession>
<feature type="domain" description="Phosphoribosyltransferase" evidence="3">
    <location>
        <begin position="119"/>
        <end position="211"/>
    </location>
</feature>
<evidence type="ECO:0000313" key="4">
    <source>
        <dbReference type="EMBL" id="CAB4549357.1"/>
    </source>
</evidence>
<protein>
    <submittedName>
        <fullName evidence="4">Unannotated protein</fullName>
    </submittedName>
</protein>
<dbReference type="AlphaFoldDB" id="A0A6J6CDM9"/>
<name>A0A6J6CDM9_9ZZZZ</name>
<dbReference type="Pfam" id="PF00156">
    <property type="entry name" value="Pribosyltran"/>
    <property type="match status" value="1"/>
</dbReference>
<sequence>MDASLAISSLIPHRCAGCRERGSPLCDVCRFAIASSPSVIVPASPAGVVTTALTFDGVARSAILGLKYRNGRAAARVLAGVLVRRLGLASVNRPPFDLVTWAPTSRRRSAERGYDQAELLARAVAAHLGVPCRRLLYRTHGDAQTGRGRDERLTGPGFRARPARIPIRVLVVDDVVTTGATLGAAGQALLDAGIAEVRLVALAATPAPRRSHAKARERPPGRLESA</sequence>
<evidence type="ECO:0000259" key="3">
    <source>
        <dbReference type="Pfam" id="PF00156"/>
    </source>
</evidence>
<dbReference type="SUPFAM" id="SSF53271">
    <property type="entry name" value="PRTase-like"/>
    <property type="match status" value="1"/>
</dbReference>